<dbReference type="AlphaFoldDB" id="A0A1Q8C6L6"/>
<gene>
    <name evidence="1" type="ORF">BU204_32185</name>
</gene>
<keyword evidence="2" id="KW-1185">Reference proteome</keyword>
<reference evidence="1 2" key="1">
    <citation type="submission" date="2016-12" db="EMBL/GenBank/DDBJ databases">
        <title>The draft genome sequence of Actinophytocola sp. 11-183.</title>
        <authorList>
            <person name="Wang W."/>
            <person name="Yuan L."/>
        </authorList>
    </citation>
    <scope>NUCLEOTIDE SEQUENCE [LARGE SCALE GENOMIC DNA]</scope>
    <source>
        <strain evidence="1 2">11-183</strain>
    </source>
</reference>
<dbReference type="STRING" id="1912961.BU204_32185"/>
<dbReference type="EMBL" id="MSIE01000078">
    <property type="protein sequence ID" value="OLF09999.1"/>
    <property type="molecule type" value="Genomic_DNA"/>
</dbReference>
<sequence>MEFRTETAKAVARADHMLGRLDEAATRLPERGALVRATQWRELAGSWGADGTEVSVRDVFLQDLRGLRNPPVTDPAVAEYVAAADDAARRARAGEAIGVMLLRRTAARLPTSGTSTERGTDPPWRTTDRWFGARPSSAYLLAVPPGAELRTAAEQWVAWVDCPSDMPLIAKLALGAYQILTLAPLDNSEEVANLYVVLELIRAGALRDQILPVSPWLAPRSAPYHIRHRAVAEDGDLDGWIAFVAEGIARLCRAQLNIVDTVEELREEFLDRLGRRNDSLARAVNALLGTPVADQALIAERSGVSLRHSHDLIKRLRIHGVVREMGQRKQHKLHEVPAVMRVLGSAEDGA</sequence>
<proteinExistence type="predicted"/>
<accession>A0A1Q8C6L6</accession>
<evidence type="ECO:0008006" key="3">
    <source>
        <dbReference type="Google" id="ProtNLM"/>
    </source>
</evidence>
<name>A0A1Q8C6L6_9PSEU</name>
<evidence type="ECO:0000313" key="2">
    <source>
        <dbReference type="Proteomes" id="UP000185596"/>
    </source>
</evidence>
<dbReference type="Proteomes" id="UP000185596">
    <property type="component" value="Unassembled WGS sequence"/>
</dbReference>
<organism evidence="1 2">
    <name type="scientific">Actinophytocola xanthii</name>
    <dbReference type="NCBI Taxonomy" id="1912961"/>
    <lineage>
        <taxon>Bacteria</taxon>
        <taxon>Bacillati</taxon>
        <taxon>Actinomycetota</taxon>
        <taxon>Actinomycetes</taxon>
        <taxon>Pseudonocardiales</taxon>
        <taxon>Pseudonocardiaceae</taxon>
    </lineage>
</organism>
<protein>
    <recommendedName>
        <fullName evidence="3">Fido domain-containing protein</fullName>
    </recommendedName>
</protein>
<comment type="caution">
    <text evidence="1">The sequence shown here is derived from an EMBL/GenBank/DDBJ whole genome shotgun (WGS) entry which is preliminary data.</text>
</comment>
<evidence type="ECO:0000313" key="1">
    <source>
        <dbReference type="EMBL" id="OLF09999.1"/>
    </source>
</evidence>